<protein>
    <submittedName>
        <fullName evidence="2">Uncharacterized protein</fullName>
    </submittedName>
</protein>
<proteinExistence type="predicted"/>
<dbReference type="Proteomes" id="UP001221150">
    <property type="component" value="Unassembled WGS sequence"/>
</dbReference>
<dbReference type="EMBL" id="JARJBB010000013">
    <property type="protein sequence ID" value="MDF3301503.1"/>
    <property type="molecule type" value="Genomic_DNA"/>
</dbReference>
<feature type="compositionally biased region" description="Pro residues" evidence="1">
    <location>
        <begin position="104"/>
        <end position="114"/>
    </location>
</feature>
<name>A0ABT6AAM0_9ACTN</name>
<evidence type="ECO:0000313" key="2">
    <source>
        <dbReference type="EMBL" id="MDF3301503.1"/>
    </source>
</evidence>
<dbReference type="SUPFAM" id="SSF103486">
    <property type="entry name" value="V-type ATP synthase subunit C"/>
    <property type="match status" value="1"/>
</dbReference>
<feature type="region of interest" description="Disordered" evidence="1">
    <location>
        <begin position="104"/>
        <end position="150"/>
    </location>
</feature>
<evidence type="ECO:0000256" key="1">
    <source>
        <dbReference type="SAM" id="MobiDB-lite"/>
    </source>
</evidence>
<keyword evidence="3" id="KW-1185">Reference proteome</keyword>
<dbReference type="InterPro" id="IPR036079">
    <property type="entry name" value="ATPase_csu/dsu_sf"/>
</dbReference>
<organism evidence="2 3">
    <name type="scientific">Streptomyces tropicalis</name>
    <dbReference type="NCBI Taxonomy" id="3034234"/>
    <lineage>
        <taxon>Bacteria</taxon>
        <taxon>Bacillati</taxon>
        <taxon>Actinomycetota</taxon>
        <taxon>Actinomycetes</taxon>
        <taxon>Kitasatosporales</taxon>
        <taxon>Streptomycetaceae</taxon>
        <taxon>Streptomyces</taxon>
    </lineage>
</organism>
<sequence>MSAGWVAGTVRARALAARCAGPEGARELARSRSLDEALRRLDATPYRSRIRTVESLPAAQRAVAATLLWHLRVLAGWLPRGGVGILRPLAAGFEIANVTALLCPPPDPTPPRSVPPGSDEPTASPPPGAEDPREPAPAADAGLPDRPRPYEPGALATAWRTLAAAATPAAVRAALAASAWGDPGSDIPGPLLSAMRLTAALHTATASAAAPEGRRWAAGRAALVTAREYFVHRRDLSDGARRSATALLGVRAVDASTYDGFRHALPATARWVLDDAGTAGDLWRAELHWWHTLDTDGRATVRTARTGPAVVVGAVAVMSADAWAVRGALALAARGGAAPGARDALV</sequence>
<reference evidence="2 3" key="1">
    <citation type="submission" date="2023-03" db="EMBL/GenBank/DDBJ databases">
        <title>Draft genome sequence of Streptomyces sp. K1PA1 isolated from peat swamp forest in Thailand.</title>
        <authorList>
            <person name="Klaysubun C."/>
            <person name="Duangmal K."/>
        </authorList>
    </citation>
    <scope>NUCLEOTIDE SEQUENCE [LARGE SCALE GENOMIC DNA]</scope>
    <source>
        <strain evidence="2 3">K1PA1</strain>
    </source>
</reference>
<evidence type="ECO:0000313" key="3">
    <source>
        <dbReference type="Proteomes" id="UP001221150"/>
    </source>
</evidence>
<accession>A0ABT6AAM0</accession>
<comment type="caution">
    <text evidence="2">The sequence shown here is derived from an EMBL/GenBank/DDBJ whole genome shotgun (WGS) entry which is preliminary data.</text>
</comment>
<gene>
    <name evidence="2" type="ORF">P3H78_23335</name>
</gene>
<dbReference type="RefSeq" id="WP_276111080.1">
    <property type="nucleotide sequence ID" value="NZ_JARJBB010000013.1"/>
</dbReference>